<sequence length="300" mass="32891">MIVKQVRCETREAIRDLALGWLTAEQNLANGRVDAKSHALGVQFANRKLPIQKFDPKQFSGHARDVLKLFFDTGVAYTFDLEMTEQNNLNTDINLLKPFTTSNLTFGVKAKADRSRKNERIFTITDSFSGLLQLPDHYCTGTSIGRDYNHLVPPNYVYPITGQIGVKGFIKDFINMTIFERLGGPKDKPAGPPTLVDALEFETIISGSLSPKIQFTQARSGLNVVDATVTGEAIRTDLHKITMGLAVADSGAPMLAEVRGYPFMPLVSARPTSSAEASAAEAVNQALALKLFRPTFVITP</sequence>
<evidence type="ECO:0000313" key="1">
    <source>
        <dbReference type="EMBL" id="PZA13299.1"/>
    </source>
</evidence>
<proteinExistence type="predicted"/>
<dbReference type="Proteomes" id="UP000248134">
    <property type="component" value="Unassembled WGS sequence"/>
</dbReference>
<reference evidence="1 2" key="1">
    <citation type="submission" date="2018-06" db="EMBL/GenBank/DDBJ databases">
        <title>Draft Whole-Genome Sequence of the purple photosynthetic bacterium Rhodospeudomonas palustris XCP.</title>
        <authorList>
            <person name="Rayyan A."/>
            <person name="Meyer T.E."/>
            <person name="Kyndt J.A."/>
        </authorList>
    </citation>
    <scope>NUCLEOTIDE SEQUENCE [LARGE SCALE GENOMIC DNA]</scope>
    <source>
        <strain evidence="1 2">XCP</strain>
    </source>
</reference>
<comment type="caution">
    <text evidence="1">The sequence shown here is derived from an EMBL/GenBank/DDBJ whole genome shotgun (WGS) entry which is preliminary data.</text>
</comment>
<gene>
    <name evidence="1" type="ORF">DNX69_02670</name>
</gene>
<accession>A0A323ULN7</accession>
<evidence type="ECO:0000313" key="2">
    <source>
        <dbReference type="Proteomes" id="UP000248134"/>
    </source>
</evidence>
<dbReference type="AlphaFoldDB" id="A0A323ULN7"/>
<protein>
    <submittedName>
        <fullName evidence="1">Uncharacterized protein</fullName>
    </submittedName>
</protein>
<organism evidence="1 2">
    <name type="scientific">Rhodopseudomonas palustris</name>
    <dbReference type="NCBI Taxonomy" id="1076"/>
    <lineage>
        <taxon>Bacteria</taxon>
        <taxon>Pseudomonadati</taxon>
        <taxon>Pseudomonadota</taxon>
        <taxon>Alphaproteobacteria</taxon>
        <taxon>Hyphomicrobiales</taxon>
        <taxon>Nitrobacteraceae</taxon>
        <taxon>Rhodopseudomonas</taxon>
    </lineage>
</organism>
<dbReference type="EMBL" id="QKQS01000006">
    <property type="protein sequence ID" value="PZA13299.1"/>
    <property type="molecule type" value="Genomic_DNA"/>
</dbReference>
<name>A0A323ULN7_RHOPL</name>